<proteinExistence type="predicted"/>
<accession>A0ABS9XTR1</accession>
<dbReference type="EMBL" id="JALDAX010000021">
    <property type="protein sequence ID" value="MCI3245458.1"/>
    <property type="molecule type" value="Genomic_DNA"/>
</dbReference>
<gene>
    <name evidence="1" type="ORF">MQN93_37700</name>
</gene>
<dbReference type="RefSeq" id="WP_242713047.1">
    <property type="nucleotide sequence ID" value="NZ_JALDAX010000021.1"/>
</dbReference>
<protein>
    <submittedName>
        <fullName evidence="1">Uncharacterized protein</fullName>
    </submittedName>
</protein>
<evidence type="ECO:0000313" key="2">
    <source>
        <dbReference type="Proteomes" id="UP001165270"/>
    </source>
</evidence>
<reference evidence="1" key="1">
    <citation type="submission" date="2022-03" db="EMBL/GenBank/DDBJ databases">
        <title>Streptomyces 7R015 and 7R016 isolated from Barleria lupulina in Thailand.</title>
        <authorList>
            <person name="Kanchanasin P."/>
            <person name="Phongsopitanun W."/>
            <person name="Tanasupawat S."/>
        </authorList>
    </citation>
    <scope>NUCLEOTIDE SEQUENCE</scope>
    <source>
        <strain evidence="1">7R016</strain>
    </source>
</reference>
<name>A0ABS9XTR1_9ACTN</name>
<comment type="caution">
    <text evidence="1">The sequence shown here is derived from an EMBL/GenBank/DDBJ whole genome shotgun (WGS) entry which is preliminary data.</text>
</comment>
<sequence>MGVVLEDVEADLMTEEFLMRLDEGMLAYFRGIVSEMVSRFGISPAEAVARVNERYQGADISPWPDLMCHELPEYWAYGLYYFPDGDGRLPTGDEDDDEGIDVGQLAVRPALPADSPFWTLSG</sequence>
<organism evidence="1 2">
    <name type="scientific">Streptomyces spinosisporus</name>
    <dbReference type="NCBI Taxonomy" id="2927582"/>
    <lineage>
        <taxon>Bacteria</taxon>
        <taxon>Bacillati</taxon>
        <taxon>Actinomycetota</taxon>
        <taxon>Actinomycetes</taxon>
        <taxon>Kitasatosporales</taxon>
        <taxon>Streptomycetaceae</taxon>
        <taxon>Streptomyces</taxon>
    </lineage>
</organism>
<keyword evidence="2" id="KW-1185">Reference proteome</keyword>
<evidence type="ECO:0000313" key="1">
    <source>
        <dbReference type="EMBL" id="MCI3245458.1"/>
    </source>
</evidence>
<dbReference type="Proteomes" id="UP001165270">
    <property type="component" value="Unassembled WGS sequence"/>
</dbReference>